<evidence type="ECO:0000313" key="3">
    <source>
        <dbReference type="Proteomes" id="UP001176941"/>
    </source>
</evidence>
<name>A0ABN9A6N1_RANTA</name>
<gene>
    <name evidence="2" type="ORF">MRATA1EN1_LOCUS29008</name>
</gene>
<organism evidence="2 3">
    <name type="scientific">Rangifer tarandus platyrhynchus</name>
    <name type="common">Svalbard reindeer</name>
    <dbReference type="NCBI Taxonomy" id="3082113"/>
    <lineage>
        <taxon>Eukaryota</taxon>
        <taxon>Metazoa</taxon>
        <taxon>Chordata</taxon>
        <taxon>Craniata</taxon>
        <taxon>Vertebrata</taxon>
        <taxon>Euteleostomi</taxon>
        <taxon>Mammalia</taxon>
        <taxon>Eutheria</taxon>
        <taxon>Laurasiatheria</taxon>
        <taxon>Artiodactyla</taxon>
        <taxon>Ruminantia</taxon>
        <taxon>Pecora</taxon>
        <taxon>Cervidae</taxon>
        <taxon>Odocoileinae</taxon>
        <taxon>Rangifer</taxon>
    </lineage>
</organism>
<feature type="compositionally biased region" description="Pro residues" evidence="1">
    <location>
        <begin position="95"/>
        <end position="105"/>
    </location>
</feature>
<evidence type="ECO:0000313" key="2">
    <source>
        <dbReference type="EMBL" id="CAI9180046.1"/>
    </source>
</evidence>
<accession>A0ABN9A6N1</accession>
<protein>
    <submittedName>
        <fullName evidence="2">Uncharacterized protein</fullName>
    </submittedName>
</protein>
<sequence length="105" mass="10680">MWLEARSNARGSVDGPSSANRHAIPAHRGGVQAGGRHPLRGSGPSPHHPPCQSHQEAVRTHEPVSIFSGGAGATRASTTSIHPLPPGVGVGGFPIPAPPAWPCPS</sequence>
<dbReference type="Proteomes" id="UP001176941">
    <property type="component" value="Chromosome X"/>
</dbReference>
<proteinExistence type="predicted"/>
<reference evidence="2" key="1">
    <citation type="submission" date="2023-04" db="EMBL/GenBank/DDBJ databases">
        <authorList>
            <consortium name="ELIXIR-Norway"/>
        </authorList>
    </citation>
    <scope>NUCLEOTIDE SEQUENCE [LARGE SCALE GENOMIC DNA]</scope>
</reference>
<dbReference type="EMBL" id="OX460343">
    <property type="protein sequence ID" value="CAI9180046.1"/>
    <property type="molecule type" value="Genomic_DNA"/>
</dbReference>
<evidence type="ECO:0000256" key="1">
    <source>
        <dbReference type="SAM" id="MobiDB-lite"/>
    </source>
</evidence>
<keyword evidence="3" id="KW-1185">Reference proteome</keyword>
<feature type="region of interest" description="Disordered" evidence="1">
    <location>
        <begin position="1"/>
        <end position="105"/>
    </location>
</feature>